<dbReference type="Gene3D" id="1.10.10.10">
    <property type="entry name" value="Winged helix-like DNA-binding domain superfamily/Winged helix DNA-binding domain"/>
    <property type="match status" value="1"/>
</dbReference>
<dbReference type="SUPFAM" id="SSF52200">
    <property type="entry name" value="Toll/Interleukin receptor TIR domain"/>
    <property type="match status" value="1"/>
</dbReference>
<evidence type="ECO:0000313" key="2">
    <source>
        <dbReference type="EMBL" id="PWR74203.1"/>
    </source>
</evidence>
<reference evidence="2 3" key="1">
    <citation type="submission" date="2018-05" db="EMBL/GenBank/DDBJ databases">
        <title>Draft genome of Methanospirillum lacunae Ki8-1.</title>
        <authorList>
            <person name="Dueholm M.S."/>
            <person name="Nielsen P.H."/>
            <person name="Bakmann L.F."/>
            <person name="Otzen D.E."/>
        </authorList>
    </citation>
    <scope>NUCLEOTIDE SEQUENCE [LARGE SCALE GENOMIC DNA]</scope>
    <source>
        <strain evidence="2 3">Ki8-1</strain>
    </source>
</reference>
<accession>A0A2V2NFW4</accession>
<dbReference type="PROSITE" id="PS50104">
    <property type="entry name" value="TIR"/>
    <property type="match status" value="1"/>
</dbReference>
<dbReference type="GeneID" id="97549581"/>
<name>A0A2V2NFW4_9EURY</name>
<sequence length="388" mass="45609">MTHNYFEYDFAISYAGEDLKIAEGIKKAIIERYGNYSVFLAADEQDTLVGKDGEIFFEELFKNSKQIIVLFSENYKRKDWTRFELDIINQQNDENRFIPIKLDNVKILGLPSKIIYLPFSGNYIEIASIAIKKLIKYESDNDIYRDSAYQKAKKKIDDSRGTVDKSVQLIKDSRQRTPLDNIDYPKENFEPLYSIIEDKETKYSTIIRRVIRLNIPDGLSKDEVIYNIKYCTTHIFNKDKPEAIAIFVYSDQASNFLGYDDKINVARSHFAFLGDWGKAEEGFAYNMPVSKFEYTYDFEESYFDKKLKIKPSSDDAKEILIDIFEDKIFDLISSTPKIKTRNIYKNIKIKPEEINKILKKLEHKGEIQKCGSRNDWFWEISNKMQNKR</sequence>
<dbReference type="InterPro" id="IPR000157">
    <property type="entry name" value="TIR_dom"/>
</dbReference>
<dbReference type="Pfam" id="PF13676">
    <property type="entry name" value="TIR_2"/>
    <property type="match status" value="1"/>
</dbReference>
<organism evidence="2 3">
    <name type="scientific">Methanospirillum lacunae</name>
    <dbReference type="NCBI Taxonomy" id="668570"/>
    <lineage>
        <taxon>Archaea</taxon>
        <taxon>Methanobacteriati</taxon>
        <taxon>Methanobacteriota</taxon>
        <taxon>Stenosarchaea group</taxon>
        <taxon>Methanomicrobia</taxon>
        <taxon>Methanomicrobiales</taxon>
        <taxon>Methanospirillaceae</taxon>
        <taxon>Methanospirillum</taxon>
    </lineage>
</organism>
<dbReference type="GO" id="GO:0007165">
    <property type="term" value="P:signal transduction"/>
    <property type="evidence" value="ECO:0007669"/>
    <property type="project" value="InterPro"/>
</dbReference>
<evidence type="ECO:0000259" key="1">
    <source>
        <dbReference type="PROSITE" id="PS50104"/>
    </source>
</evidence>
<dbReference type="InterPro" id="IPR036390">
    <property type="entry name" value="WH_DNA-bd_sf"/>
</dbReference>
<dbReference type="AlphaFoldDB" id="A0A2V2NFW4"/>
<gene>
    <name evidence="2" type="ORF">DK846_03375</name>
</gene>
<dbReference type="InterPro" id="IPR035897">
    <property type="entry name" value="Toll_tir_struct_dom_sf"/>
</dbReference>
<proteinExistence type="predicted"/>
<dbReference type="Proteomes" id="UP000245657">
    <property type="component" value="Unassembled WGS sequence"/>
</dbReference>
<feature type="domain" description="TIR" evidence="1">
    <location>
        <begin position="6"/>
        <end position="139"/>
    </location>
</feature>
<dbReference type="EMBL" id="QGMY01000002">
    <property type="protein sequence ID" value="PWR74203.1"/>
    <property type="molecule type" value="Genomic_DNA"/>
</dbReference>
<dbReference type="Gene3D" id="3.40.50.10140">
    <property type="entry name" value="Toll/interleukin-1 receptor homology (TIR) domain"/>
    <property type="match status" value="1"/>
</dbReference>
<keyword evidence="3" id="KW-1185">Reference proteome</keyword>
<dbReference type="InterPro" id="IPR036388">
    <property type="entry name" value="WH-like_DNA-bd_sf"/>
</dbReference>
<dbReference type="RefSeq" id="WP_109967482.1">
    <property type="nucleotide sequence ID" value="NZ_CP176093.1"/>
</dbReference>
<dbReference type="SUPFAM" id="SSF46785">
    <property type="entry name" value="Winged helix' DNA-binding domain"/>
    <property type="match status" value="1"/>
</dbReference>
<comment type="caution">
    <text evidence="2">The sequence shown here is derived from an EMBL/GenBank/DDBJ whole genome shotgun (WGS) entry which is preliminary data.</text>
</comment>
<evidence type="ECO:0000313" key="3">
    <source>
        <dbReference type="Proteomes" id="UP000245657"/>
    </source>
</evidence>
<dbReference type="OrthoDB" id="150125at2157"/>
<protein>
    <recommendedName>
        <fullName evidence="1">TIR domain-containing protein</fullName>
    </recommendedName>
</protein>